<dbReference type="VEuPathDB" id="TrichDB:TRFO_10773"/>
<evidence type="ECO:0000256" key="1">
    <source>
        <dbReference type="ARBA" id="ARBA00006218"/>
    </source>
</evidence>
<dbReference type="GeneID" id="94830361"/>
<proteinExistence type="inferred from homology"/>
<name>A0A1J4JB27_9EUKA</name>
<dbReference type="InterPro" id="IPR024096">
    <property type="entry name" value="NO_sig/Golgi_transp_ligand-bd"/>
</dbReference>
<evidence type="ECO:0000313" key="3">
    <source>
        <dbReference type="EMBL" id="OHS94859.1"/>
    </source>
</evidence>
<dbReference type="RefSeq" id="XP_068347996.1">
    <property type="nucleotide sequence ID" value="XM_068495657.1"/>
</dbReference>
<feature type="transmembrane region" description="Helical" evidence="2">
    <location>
        <begin position="121"/>
        <end position="143"/>
    </location>
</feature>
<dbReference type="SUPFAM" id="SSF111126">
    <property type="entry name" value="Ligand-binding domain in the NO signalling and Golgi transport"/>
    <property type="match status" value="1"/>
</dbReference>
<evidence type="ECO:0000256" key="2">
    <source>
        <dbReference type="SAM" id="Phobius"/>
    </source>
</evidence>
<dbReference type="AlphaFoldDB" id="A0A1J4JB27"/>
<keyword evidence="2" id="KW-1133">Transmembrane helix</keyword>
<accession>A0A1J4JB27</accession>
<dbReference type="OrthoDB" id="10262869at2759"/>
<organism evidence="3 4">
    <name type="scientific">Tritrichomonas foetus</name>
    <dbReference type="NCBI Taxonomy" id="1144522"/>
    <lineage>
        <taxon>Eukaryota</taxon>
        <taxon>Metamonada</taxon>
        <taxon>Parabasalia</taxon>
        <taxon>Tritrichomonadida</taxon>
        <taxon>Tritrichomonadidae</taxon>
        <taxon>Tritrichomonas</taxon>
    </lineage>
</organism>
<gene>
    <name evidence="3" type="ORF">TRFO_10773</name>
</gene>
<dbReference type="Gene3D" id="3.30.1380.20">
    <property type="entry name" value="Trafficking protein particle complex subunit 3"/>
    <property type="match status" value="1"/>
</dbReference>
<comment type="similarity">
    <text evidence="1">Belongs to the TRAPP small subunits family. BET3 subfamily.</text>
</comment>
<sequence>MSDDKNTLPLLLVTEAIRELEKRFEGMNDKTNHIETHICNLGKKPGFVMTSQILRNGSDIEGLEEICKFIATRFSQSVFSVQAKPSLSQSKIFTLTFVERSPSWFQCLIPPNSSATPQQMFWFRAYGHFVMGVFCGALLHFGYKATPSFEKNSPLTLSFKLEELEGTWEFASNVQH</sequence>
<keyword evidence="2" id="KW-0472">Membrane</keyword>
<dbReference type="Pfam" id="PF04051">
    <property type="entry name" value="TRAPP"/>
    <property type="match status" value="1"/>
</dbReference>
<dbReference type="Proteomes" id="UP000179807">
    <property type="component" value="Unassembled WGS sequence"/>
</dbReference>
<reference evidence="3" key="1">
    <citation type="submission" date="2016-10" db="EMBL/GenBank/DDBJ databases">
        <authorList>
            <person name="Benchimol M."/>
            <person name="Almeida L.G."/>
            <person name="Vasconcelos A.T."/>
            <person name="Perreira-Neves A."/>
            <person name="Rosa I.A."/>
            <person name="Tasca T."/>
            <person name="Bogo M.R."/>
            <person name="de Souza W."/>
        </authorList>
    </citation>
    <scope>NUCLEOTIDE SEQUENCE [LARGE SCALE GENOMIC DNA]</scope>
    <source>
        <strain evidence="3">K</strain>
    </source>
</reference>
<keyword evidence="2" id="KW-0812">Transmembrane</keyword>
<dbReference type="InterPro" id="IPR007194">
    <property type="entry name" value="TRAPP_component"/>
</dbReference>
<keyword evidence="4" id="KW-1185">Reference proteome</keyword>
<protein>
    <submittedName>
        <fullName evidence="3">Uncharacterized protein</fullName>
    </submittedName>
</protein>
<dbReference type="EMBL" id="MLAK01001282">
    <property type="protein sequence ID" value="OHS94859.1"/>
    <property type="molecule type" value="Genomic_DNA"/>
</dbReference>
<comment type="caution">
    <text evidence="3">The sequence shown here is derived from an EMBL/GenBank/DDBJ whole genome shotgun (WGS) entry which is preliminary data.</text>
</comment>
<evidence type="ECO:0000313" key="4">
    <source>
        <dbReference type="Proteomes" id="UP000179807"/>
    </source>
</evidence>